<keyword evidence="1" id="KW-0547">Nucleotide-binding</keyword>
<evidence type="ECO:0000259" key="2">
    <source>
        <dbReference type="PROSITE" id="PS50975"/>
    </source>
</evidence>
<dbReference type="AlphaFoldDB" id="D3FAS4"/>
<dbReference type="Gene3D" id="3.30.470.20">
    <property type="entry name" value="ATP-grasp fold, B domain"/>
    <property type="match status" value="1"/>
</dbReference>
<evidence type="ECO:0000256" key="1">
    <source>
        <dbReference type="PROSITE-ProRule" id="PRU00409"/>
    </source>
</evidence>
<proteinExistence type="predicted"/>
<dbReference type="InterPro" id="IPR032875">
    <property type="entry name" value="Succ_CoA_lig_flav_dom"/>
</dbReference>
<dbReference type="Gene3D" id="3.40.50.261">
    <property type="entry name" value="Succinyl-CoA synthetase domains"/>
    <property type="match status" value="2"/>
</dbReference>
<dbReference type="SMART" id="SM00881">
    <property type="entry name" value="CoA_binding"/>
    <property type="match status" value="1"/>
</dbReference>
<dbReference type="InterPro" id="IPR016102">
    <property type="entry name" value="Succinyl-CoA_synth-like"/>
</dbReference>
<accession>D3FAS4</accession>
<dbReference type="HOGENOM" id="CLU_007415_3_1_11"/>
<reference evidence="3 4" key="1">
    <citation type="journal article" date="2010" name="Stand. Genomic Sci.">
        <title>Complete genome sequence of Conexibacter woesei type strain (ID131577).</title>
        <authorList>
            <person name="Pukall R."/>
            <person name="Lapidus A."/>
            <person name="Glavina Del Rio T."/>
            <person name="Copeland A."/>
            <person name="Tice H."/>
            <person name="Cheng J.-F."/>
            <person name="Lucas S."/>
            <person name="Chen F."/>
            <person name="Nolan M."/>
            <person name="Bruce D."/>
            <person name="Goodwin L."/>
            <person name="Pitluck S."/>
            <person name="Mavromatis K."/>
            <person name="Ivanova N."/>
            <person name="Ovchinnikova G."/>
            <person name="Pati A."/>
            <person name="Chen A."/>
            <person name="Palaniappan K."/>
            <person name="Land M."/>
            <person name="Hauser L."/>
            <person name="Chang Y.-J."/>
            <person name="Jeffries C.D."/>
            <person name="Chain P."/>
            <person name="Meincke L."/>
            <person name="Sims D."/>
            <person name="Brettin T."/>
            <person name="Detter J.C."/>
            <person name="Rohde M."/>
            <person name="Goeker M."/>
            <person name="Bristow J."/>
            <person name="Eisen J.A."/>
            <person name="Markowitz V."/>
            <person name="Kyrpides N.C."/>
            <person name="Klenk H.-P."/>
            <person name="Hugenholtz P."/>
        </authorList>
    </citation>
    <scope>NUCLEOTIDE SEQUENCE [LARGE SCALE GENOMIC DNA]</scope>
    <source>
        <strain evidence="4">DSM 14684 / CIP 108061 / JCM 11494 / NBRC 100937 / ID131577</strain>
    </source>
</reference>
<dbReference type="Pfam" id="PF13549">
    <property type="entry name" value="ATP-grasp_5"/>
    <property type="match status" value="1"/>
</dbReference>
<dbReference type="Pfam" id="PF13607">
    <property type="entry name" value="Succ_CoA_lig"/>
    <property type="match status" value="1"/>
</dbReference>
<dbReference type="OrthoDB" id="190266at2"/>
<dbReference type="GO" id="GO:0005524">
    <property type="term" value="F:ATP binding"/>
    <property type="evidence" value="ECO:0007669"/>
    <property type="project" value="UniProtKB-UniRule"/>
</dbReference>
<dbReference type="InterPro" id="IPR003781">
    <property type="entry name" value="CoA-bd"/>
</dbReference>
<dbReference type="SUPFAM" id="SSF52210">
    <property type="entry name" value="Succinyl-CoA synthetase domains"/>
    <property type="match status" value="2"/>
</dbReference>
<protein>
    <submittedName>
        <fullName evidence="3">CoA-binding domain protein</fullName>
    </submittedName>
</protein>
<reference evidence="4" key="2">
    <citation type="submission" date="2010-01" db="EMBL/GenBank/DDBJ databases">
        <title>The complete genome of Conexibacter woesei DSM 14684.</title>
        <authorList>
            <consortium name="US DOE Joint Genome Institute (JGI-PGF)"/>
            <person name="Lucas S."/>
            <person name="Copeland A."/>
            <person name="Lapidus A."/>
            <person name="Glavina del Rio T."/>
            <person name="Dalin E."/>
            <person name="Tice H."/>
            <person name="Bruce D."/>
            <person name="Goodwin L."/>
            <person name="Pitluck S."/>
            <person name="Kyrpides N."/>
            <person name="Mavromatis K."/>
            <person name="Ivanova N."/>
            <person name="Mikhailova N."/>
            <person name="Chertkov O."/>
            <person name="Brettin T."/>
            <person name="Detter J.C."/>
            <person name="Han C."/>
            <person name="Larimer F."/>
            <person name="Land M."/>
            <person name="Hauser L."/>
            <person name="Markowitz V."/>
            <person name="Cheng J.-F."/>
            <person name="Hugenholtz P."/>
            <person name="Woyke T."/>
            <person name="Wu D."/>
            <person name="Pukall R."/>
            <person name="Steenblock K."/>
            <person name="Schneider S."/>
            <person name="Klenk H.-P."/>
            <person name="Eisen J.A."/>
        </authorList>
    </citation>
    <scope>NUCLEOTIDE SEQUENCE [LARGE SCALE GENOMIC DNA]</scope>
    <source>
        <strain evidence="4">DSM 14684 / CIP 108061 / JCM 11494 / NBRC 100937 / ID131577</strain>
    </source>
</reference>
<dbReference type="PANTHER" id="PTHR42793">
    <property type="entry name" value="COA BINDING DOMAIN CONTAINING PROTEIN"/>
    <property type="match status" value="1"/>
</dbReference>
<dbReference type="Gene3D" id="3.40.50.720">
    <property type="entry name" value="NAD(P)-binding Rossmann-like Domain"/>
    <property type="match status" value="1"/>
</dbReference>
<dbReference type="SUPFAM" id="SSF51735">
    <property type="entry name" value="NAD(P)-binding Rossmann-fold domains"/>
    <property type="match status" value="1"/>
</dbReference>
<dbReference type="Gene3D" id="3.30.1490.20">
    <property type="entry name" value="ATP-grasp fold, A domain"/>
    <property type="match status" value="1"/>
</dbReference>
<dbReference type="EMBL" id="CP001854">
    <property type="protein sequence ID" value="ADB51237.1"/>
    <property type="molecule type" value="Genomic_DNA"/>
</dbReference>
<dbReference type="PROSITE" id="PS50975">
    <property type="entry name" value="ATP_GRASP"/>
    <property type="match status" value="1"/>
</dbReference>
<keyword evidence="4" id="KW-1185">Reference proteome</keyword>
<dbReference type="STRING" id="469383.Cwoe_2818"/>
<evidence type="ECO:0000313" key="3">
    <source>
        <dbReference type="EMBL" id="ADB51237.1"/>
    </source>
</evidence>
<dbReference type="Pfam" id="PF13380">
    <property type="entry name" value="CoA_binding_2"/>
    <property type="match status" value="1"/>
</dbReference>
<dbReference type="InterPro" id="IPR013815">
    <property type="entry name" value="ATP_grasp_subdomain_1"/>
</dbReference>
<dbReference type="SUPFAM" id="SSF56059">
    <property type="entry name" value="Glutathione synthetase ATP-binding domain-like"/>
    <property type="match status" value="1"/>
</dbReference>
<feature type="domain" description="ATP-grasp" evidence="2">
    <location>
        <begin position="543"/>
        <end position="743"/>
    </location>
</feature>
<dbReference type="RefSeq" id="WP_012934288.1">
    <property type="nucleotide sequence ID" value="NC_013739.1"/>
</dbReference>
<dbReference type="Proteomes" id="UP000008229">
    <property type="component" value="Chromosome"/>
</dbReference>
<dbReference type="InterPro" id="IPR036291">
    <property type="entry name" value="NAD(P)-bd_dom_sf"/>
</dbReference>
<gene>
    <name evidence="3" type="ordered locus">Cwoe_2818</name>
</gene>
<dbReference type="eggNOG" id="COG0045">
    <property type="taxonomic scope" value="Bacteria"/>
</dbReference>
<dbReference type="PANTHER" id="PTHR42793:SF1">
    <property type="entry name" value="PEPTIDYL-LYSINE N-ACETYLTRANSFERASE PATZ"/>
    <property type="match status" value="1"/>
</dbReference>
<sequence length="744" mass="73592">MGALDALLRPRAVAVVGASPSPAKAGHQLLLSLAPFPGPVHPVHPRASEVAGRPAHPSVGAIGEPVDLALLAVPPAALLAALRDCAEAGVGAAAIHAGGLAEAGAEGAALQAELLDVARSAEIRLLGPNTSGFLDPAARLHATFVPGVAAIAPGPLAIVAQSGGVNHQLAFAAQAEGIGVRLAIGLGNAADVDVPDVLDQLADDAETGAVVLALEGVRDGRRLIAAIERLTARVPVIALKAGRADVGAFAQSHTGALTGSYRVAHAGLAQAGAVVVQSTQELLDAARALLCGRLAPREHAGLGIVTGQAGPGLLLADELSVAGVRVPELGAAPRARLAELLDPITYQRNPVDTGRPGPSFREVVATVGGAEEIDALVVHALLEPGALDPVADLSGATDVPVVFSTGGPPAQVADVTRRLAGAGIATFASPERAARAAAALVQDAARAWRRRERDAADAAAAAPLAAATGAPAVPLAAAAPLVPARPLAAAPPAAPAAPLAAATGAPAALTAPLGAPAAPLDAPAADPLDATAAAGPWDEASAKALVAALGLAVPAGVVCADRAEAHAALARLRAPVALKLVHPQLRHKSERGALRLGIATPRELDAAVDALAAIDDLQDARLLVEEMAPSGPELLLGAVRDPAFGPIVVLGAGGVAAEALDDVAVRIAPVAVGEAAAMLGELASAQLFGGFRGQPAVDVHALGAAIAALSRWIAERPDVAEVEVNPLRVTAHGLIALDALVVAT</sequence>
<dbReference type="GO" id="GO:0046872">
    <property type="term" value="F:metal ion binding"/>
    <property type="evidence" value="ECO:0007669"/>
    <property type="project" value="InterPro"/>
</dbReference>
<dbReference type="KEGG" id="cwo:Cwoe_2818"/>
<name>D3FAS4_CONWI</name>
<dbReference type="InterPro" id="IPR011761">
    <property type="entry name" value="ATP-grasp"/>
</dbReference>
<dbReference type="eggNOG" id="COG1042">
    <property type="taxonomic scope" value="Bacteria"/>
</dbReference>
<evidence type="ECO:0000313" key="4">
    <source>
        <dbReference type="Proteomes" id="UP000008229"/>
    </source>
</evidence>
<keyword evidence="1" id="KW-0067">ATP-binding</keyword>
<organism evidence="3 4">
    <name type="scientific">Conexibacter woesei (strain DSM 14684 / CCUG 47730 / CIP 108061 / JCM 11494 / NBRC 100937 / ID131577)</name>
    <dbReference type="NCBI Taxonomy" id="469383"/>
    <lineage>
        <taxon>Bacteria</taxon>
        <taxon>Bacillati</taxon>
        <taxon>Actinomycetota</taxon>
        <taxon>Thermoleophilia</taxon>
        <taxon>Solirubrobacterales</taxon>
        <taxon>Conexibacteraceae</taxon>
        <taxon>Conexibacter</taxon>
    </lineage>
</organism>